<feature type="domain" description="DUF7770" evidence="1">
    <location>
        <begin position="37"/>
        <end position="176"/>
    </location>
</feature>
<accession>S3DAX9</accession>
<dbReference type="HOGENOM" id="CLU_085826_0_1_1"/>
<sequence length="181" mass="19180">MPLAYIPKSLLNTSQSQPITSIHICAEPPNAVFAPKDNADPATEKLTNHWVVYLITSPSQSIRLDPSPSGPGNTLDLIISAKDRADINAVKTVILSTAPNLNVGNIIDQITSANYGTYTFGDTGQGCRFWISSLLDLLCKAGYTIDSSEATAAREALGVVWNELGEPVSASQQTGTAEGAF</sequence>
<dbReference type="KEGG" id="glz:GLAREA_10565"/>
<dbReference type="OMA" id="IHHIIAC"/>
<evidence type="ECO:0000313" key="3">
    <source>
        <dbReference type="Proteomes" id="UP000016922"/>
    </source>
</evidence>
<organism evidence="2 3">
    <name type="scientific">Glarea lozoyensis (strain ATCC 20868 / MF5171)</name>
    <dbReference type="NCBI Taxonomy" id="1116229"/>
    <lineage>
        <taxon>Eukaryota</taxon>
        <taxon>Fungi</taxon>
        <taxon>Dikarya</taxon>
        <taxon>Ascomycota</taxon>
        <taxon>Pezizomycotina</taxon>
        <taxon>Leotiomycetes</taxon>
        <taxon>Helotiales</taxon>
        <taxon>Helotiaceae</taxon>
        <taxon>Glarea</taxon>
    </lineage>
</organism>
<name>S3DAX9_GLAL2</name>
<dbReference type="InterPro" id="IPR056672">
    <property type="entry name" value="DUF7770"/>
</dbReference>
<dbReference type="eggNOG" id="ENOG502SWZY">
    <property type="taxonomic scope" value="Eukaryota"/>
</dbReference>
<evidence type="ECO:0000313" key="2">
    <source>
        <dbReference type="EMBL" id="EPE34870.1"/>
    </source>
</evidence>
<keyword evidence="3" id="KW-1185">Reference proteome</keyword>
<reference evidence="2 3" key="1">
    <citation type="journal article" date="2013" name="BMC Genomics">
        <title>Genomics-driven discovery of the pneumocandin biosynthetic gene cluster in the fungus Glarea lozoyensis.</title>
        <authorList>
            <person name="Chen L."/>
            <person name="Yue Q."/>
            <person name="Zhang X."/>
            <person name="Xiang M."/>
            <person name="Wang C."/>
            <person name="Li S."/>
            <person name="Che Y."/>
            <person name="Ortiz-Lopez F.J."/>
            <person name="Bills G.F."/>
            <person name="Liu X."/>
            <person name="An Z."/>
        </authorList>
    </citation>
    <scope>NUCLEOTIDE SEQUENCE [LARGE SCALE GENOMIC DNA]</scope>
    <source>
        <strain evidence="3">ATCC 20868 / MF5171</strain>
    </source>
</reference>
<proteinExistence type="predicted"/>
<dbReference type="EMBL" id="KE145355">
    <property type="protein sequence ID" value="EPE34870.1"/>
    <property type="molecule type" value="Genomic_DNA"/>
</dbReference>
<gene>
    <name evidence="2" type="ORF">GLAREA_10565</name>
</gene>
<evidence type="ECO:0000259" key="1">
    <source>
        <dbReference type="Pfam" id="PF24968"/>
    </source>
</evidence>
<dbReference type="Pfam" id="PF24968">
    <property type="entry name" value="DUF7770"/>
    <property type="match status" value="1"/>
</dbReference>
<dbReference type="Proteomes" id="UP000016922">
    <property type="component" value="Unassembled WGS sequence"/>
</dbReference>
<dbReference type="GeneID" id="19469611"/>
<dbReference type="AlphaFoldDB" id="S3DAX9"/>
<dbReference type="OrthoDB" id="3527137at2759"/>
<dbReference type="RefSeq" id="XP_008077857.1">
    <property type="nucleotide sequence ID" value="XM_008079666.1"/>
</dbReference>
<protein>
    <recommendedName>
        <fullName evidence="1">DUF7770 domain-containing protein</fullName>
    </recommendedName>
</protein>